<organism evidence="10 11">
    <name type="scientific">Chloroherpeton thalassium (strain ATCC 35110 / GB-78)</name>
    <dbReference type="NCBI Taxonomy" id="517418"/>
    <lineage>
        <taxon>Bacteria</taxon>
        <taxon>Pseudomonadati</taxon>
        <taxon>Chlorobiota</taxon>
        <taxon>Chlorobiia</taxon>
        <taxon>Chlorobiales</taxon>
        <taxon>Chloroherpetonaceae</taxon>
        <taxon>Chloroherpeton</taxon>
    </lineage>
</organism>
<evidence type="ECO:0000256" key="4">
    <source>
        <dbReference type="ARBA" id="ARBA00022722"/>
    </source>
</evidence>
<protein>
    <recommendedName>
        <fullName evidence="8">Ribonuclease R</fullName>
        <shortName evidence="8">RNase R</shortName>
        <ecNumber evidence="8">3.1.13.1</ecNumber>
    </recommendedName>
</protein>
<evidence type="ECO:0000313" key="11">
    <source>
        <dbReference type="Proteomes" id="UP000001208"/>
    </source>
</evidence>
<dbReference type="NCBIfam" id="TIGR02063">
    <property type="entry name" value="RNase_R"/>
    <property type="match status" value="1"/>
</dbReference>
<keyword evidence="11" id="KW-1185">Reference proteome</keyword>
<evidence type="ECO:0000256" key="3">
    <source>
        <dbReference type="ARBA" id="ARBA00022490"/>
    </source>
</evidence>
<dbReference type="KEGG" id="cts:Ctha_2627"/>
<dbReference type="EC" id="3.1.13.1" evidence="8"/>
<dbReference type="InterPro" id="IPR012340">
    <property type="entry name" value="NA-bd_OB-fold"/>
</dbReference>
<evidence type="ECO:0000256" key="1">
    <source>
        <dbReference type="ARBA" id="ARBA00001849"/>
    </source>
</evidence>
<name>B3QYB0_CHLT3</name>
<feature type="domain" description="S1 motif" evidence="9">
    <location>
        <begin position="675"/>
        <end position="756"/>
    </location>
</feature>
<keyword evidence="7 8" id="KW-0694">RNA-binding</keyword>
<dbReference type="InterPro" id="IPR001900">
    <property type="entry name" value="RNase_II/R"/>
</dbReference>
<evidence type="ECO:0000259" key="9">
    <source>
        <dbReference type="PROSITE" id="PS50126"/>
    </source>
</evidence>
<reference evidence="10 11" key="1">
    <citation type="submission" date="2008-06" db="EMBL/GenBank/DDBJ databases">
        <title>Complete sequence of Chloroherpeton thalassium ATCC 35110.</title>
        <authorList>
            <consortium name="US DOE Joint Genome Institute"/>
            <person name="Lucas S."/>
            <person name="Copeland A."/>
            <person name="Lapidus A."/>
            <person name="Glavina del Rio T."/>
            <person name="Dalin E."/>
            <person name="Tice H."/>
            <person name="Bruce D."/>
            <person name="Goodwin L."/>
            <person name="Pitluck S."/>
            <person name="Schmutz J."/>
            <person name="Larimer F."/>
            <person name="Land M."/>
            <person name="Hauser L."/>
            <person name="Kyrpides N."/>
            <person name="Mikhailova N."/>
            <person name="Liu Z."/>
            <person name="Li T."/>
            <person name="Zhao F."/>
            <person name="Overmann J."/>
            <person name="Bryant D.A."/>
            <person name="Richardson P."/>
        </authorList>
    </citation>
    <scope>NUCLEOTIDE SEQUENCE [LARGE SCALE GENOMIC DNA]</scope>
    <source>
        <strain evidence="11">ATCC 35110 / GB-78</strain>
    </source>
</reference>
<dbReference type="InterPro" id="IPR013223">
    <property type="entry name" value="RNase_B_OB_dom"/>
</dbReference>
<dbReference type="SUPFAM" id="SSF50249">
    <property type="entry name" value="Nucleic acid-binding proteins"/>
    <property type="match status" value="4"/>
</dbReference>
<dbReference type="HOGENOM" id="CLU_002333_7_0_10"/>
<dbReference type="STRING" id="517418.Ctha_2627"/>
<dbReference type="CDD" id="cd04471">
    <property type="entry name" value="S1_RNase_R"/>
    <property type="match status" value="1"/>
</dbReference>
<comment type="function">
    <text evidence="8">3'-5' exoribonuclease that releases 5'-nucleoside monophosphates and is involved in maturation of structured RNAs.</text>
</comment>
<evidence type="ECO:0000256" key="7">
    <source>
        <dbReference type="ARBA" id="ARBA00022884"/>
    </source>
</evidence>
<dbReference type="PANTHER" id="PTHR23355:SF9">
    <property type="entry name" value="DIS3-LIKE EXONUCLEASE 2"/>
    <property type="match status" value="1"/>
</dbReference>
<dbReference type="GO" id="GO:0003723">
    <property type="term" value="F:RNA binding"/>
    <property type="evidence" value="ECO:0007669"/>
    <property type="project" value="UniProtKB-UniRule"/>
</dbReference>
<dbReference type="GO" id="GO:0005829">
    <property type="term" value="C:cytosol"/>
    <property type="evidence" value="ECO:0007669"/>
    <property type="project" value="UniProtKB-ARBA"/>
</dbReference>
<dbReference type="PANTHER" id="PTHR23355">
    <property type="entry name" value="RIBONUCLEASE"/>
    <property type="match status" value="1"/>
</dbReference>
<keyword evidence="3 8" id="KW-0963">Cytoplasm</keyword>
<evidence type="ECO:0000256" key="8">
    <source>
        <dbReference type="HAMAP-Rule" id="MF_01895"/>
    </source>
</evidence>
<keyword evidence="5 8" id="KW-0378">Hydrolase</keyword>
<dbReference type="PROSITE" id="PS01175">
    <property type="entry name" value="RIBONUCLEASE_II"/>
    <property type="match status" value="1"/>
</dbReference>
<keyword evidence="6 8" id="KW-0269">Exonuclease</keyword>
<dbReference type="InterPro" id="IPR004476">
    <property type="entry name" value="RNase_II/RNase_R"/>
</dbReference>
<dbReference type="PROSITE" id="PS50126">
    <property type="entry name" value="S1"/>
    <property type="match status" value="1"/>
</dbReference>
<accession>B3QYB0</accession>
<proteinExistence type="inferred from homology"/>
<dbReference type="NCBIfam" id="TIGR00358">
    <property type="entry name" value="3_prime_RNase"/>
    <property type="match status" value="1"/>
</dbReference>
<evidence type="ECO:0000256" key="2">
    <source>
        <dbReference type="ARBA" id="ARBA00004496"/>
    </source>
</evidence>
<dbReference type="SMART" id="SM00357">
    <property type="entry name" value="CSP"/>
    <property type="match status" value="1"/>
</dbReference>
<dbReference type="InterPro" id="IPR011129">
    <property type="entry name" value="CSD"/>
</dbReference>
<evidence type="ECO:0000256" key="5">
    <source>
        <dbReference type="ARBA" id="ARBA00022801"/>
    </source>
</evidence>
<dbReference type="InterPro" id="IPR050180">
    <property type="entry name" value="RNR_Ribonuclease"/>
</dbReference>
<dbReference type="SMART" id="SM00316">
    <property type="entry name" value="S1"/>
    <property type="match status" value="1"/>
</dbReference>
<sequence length="758" mass="86374">MVTEFLVRQGQKAIAAEIIHYLTENEQKRYRSTELAGLLGYNESNDLPGFWYVLHKLQDEGTIDKDSDRCYGLPGHKNNPISEQLTSETGFKDAAKNHYKKDEIYTGELSTHPNGYGFVSVTDYDDDVFISAKMLNGALDGDIVEVRVTSVPSTYSSRSTPHERCEGVITQVQKRVRQEFVGVLRRRNRKFMLIPDNSRILPEINIKLKDSQDAKDGDKVVVHQLAFHKDGSIQAVVKDILGPAGSSAVEITSIARSLGIDETFPDAVLEETRQIPETIVESVFENRLDLRAKSVFTIDPFDAKDFDDALSIEDLGSGKYEVGIHIADVSHFVTEGSLLDIEAQRRSTSVYLVDRVIPMLPSMLSENVCSLRPKEDRLAYSALVQLNDEGNVLDYRFEKTLINSKRRFTYEEAQKIISSGKGEFCYELQLLNSLGKLLSAKRFENGGIDFDTEEIKFRLDEKGEPIELIKKIRLESHRLIEEFMLLANRLVAMHISSKYQDKKHEYPSIFRVHDSPRPERIVQLSEFVTKLGFKLELKKNALNNPTVSSKGLRSLLEQVKGSNVEILVNEIALRSMAKAIYHEKNIGHFGLGFDYYTHFTSPIRRYPDLIVHRLLYEYENRRKSRKKVPQKRIAELRSKIPLVCEQASAQEQNAAEAERDSIKLKQVEYMAGHIGAKFKGIISGVTEFGIFVRLVDIGSEGLVHIKNLLDDYYEFDQKTYSLVGKRTHRRLQIGSKLTVQVIDVDMRKRTIDLEIIKN</sequence>
<comment type="similarity">
    <text evidence="8">Belongs to the RNR ribonuclease family. RNase R subfamily.</text>
</comment>
<dbReference type="eggNOG" id="COG0557">
    <property type="taxonomic scope" value="Bacteria"/>
</dbReference>
<comment type="subcellular location">
    <subcellularLocation>
        <location evidence="2 8">Cytoplasm</location>
    </subcellularLocation>
</comment>
<dbReference type="RefSeq" id="WP_012501158.1">
    <property type="nucleotide sequence ID" value="NC_011026.1"/>
</dbReference>
<keyword evidence="4 8" id="KW-0540">Nuclease</keyword>
<dbReference type="InterPro" id="IPR003029">
    <property type="entry name" value="S1_domain"/>
</dbReference>
<dbReference type="GO" id="GO:0008859">
    <property type="term" value="F:exoribonuclease II activity"/>
    <property type="evidence" value="ECO:0007669"/>
    <property type="project" value="UniProtKB-UniRule"/>
</dbReference>
<dbReference type="InterPro" id="IPR011805">
    <property type="entry name" value="RNase_R"/>
</dbReference>
<evidence type="ECO:0000256" key="6">
    <source>
        <dbReference type="ARBA" id="ARBA00022839"/>
    </source>
</evidence>
<dbReference type="InterPro" id="IPR022966">
    <property type="entry name" value="RNase_II/R_CS"/>
</dbReference>
<dbReference type="SMART" id="SM00955">
    <property type="entry name" value="RNB"/>
    <property type="match status" value="1"/>
</dbReference>
<dbReference type="EMBL" id="CP001100">
    <property type="protein sequence ID" value="ACF15076.1"/>
    <property type="molecule type" value="Genomic_DNA"/>
</dbReference>
<evidence type="ECO:0000313" key="10">
    <source>
        <dbReference type="EMBL" id="ACF15076.1"/>
    </source>
</evidence>
<dbReference type="Pfam" id="PF00773">
    <property type="entry name" value="RNB"/>
    <property type="match status" value="1"/>
</dbReference>
<dbReference type="AlphaFoldDB" id="B3QYB0"/>
<dbReference type="GO" id="GO:0006402">
    <property type="term" value="P:mRNA catabolic process"/>
    <property type="evidence" value="ECO:0007669"/>
    <property type="project" value="TreeGrafter"/>
</dbReference>
<dbReference type="Pfam" id="PF17876">
    <property type="entry name" value="CSD2"/>
    <property type="match status" value="1"/>
</dbReference>
<dbReference type="Pfam" id="PF00575">
    <property type="entry name" value="S1"/>
    <property type="match status" value="1"/>
</dbReference>
<dbReference type="InterPro" id="IPR040476">
    <property type="entry name" value="CSD2"/>
</dbReference>
<dbReference type="Pfam" id="PF08206">
    <property type="entry name" value="OB_RNB"/>
    <property type="match status" value="1"/>
</dbReference>
<dbReference type="HAMAP" id="MF_01895">
    <property type="entry name" value="RNase_R"/>
    <property type="match status" value="1"/>
</dbReference>
<dbReference type="Gene3D" id="2.40.50.140">
    <property type="entry name" value="Nucleic acid-binding proteins"/>
    <property type="match status" value="2"/>
</dbReference>
<gene>
    <name evidence="8" type="primary">rnr</name>
    <name evidence="10" type="ordered locus">Ctha_2627</name>
</gene>
<comment type="catalytic activity">
    <reaction evidence="1 8">
        <text>Exonucleolytic cleavage in the 3'- to 5'-direction to yield nucleoside 5'-phosphates.</text>
        <dbReference type="EC" id="3.1.13.1"/>
    </reaction>
</comment>
<dbReference type="Proteomes" id="UP000001208">
    <property type="component" value="Chromosome"/>
</dbReference>